<organism evidence="2 3">
    <name type="scientific">Petrolisthes manimaculis</name>
    <dbReference type="NCBI Taxonomy" id="1843537"/>
    <lineage>
        <taxon>Eukaryota</taxon>
        <taxon>Metazoa</taxon>
        <taxon>Ecdysozoa</taxon>
        <taxon>Arthropoda</taxon>
        <taxon>Crustacea</taxon>
        <taxon>Multicrustacea</taxon>
        <taxon>Malacostraca</taxon>
        <taxon>Eumalacostraca</taxon>
        <taxon>Eucarida</taxon>
        <taxon>Decapoda</taxon>
        <taxon>Pleocyemata</taxon>
        <taxon>Anomura</taxon>
        <taxon>Galatheoidea</taxon>
        <taxon>Porcellanidae</taxon>
        <taxon>Petrolisthes</taxon>
    </lineage>
</organism>
<accession>A0AAE1P7N7</accession>
<evidence type="ECO:0000256" key="1">
    <source>
        <dbReference type="SAM" id="MobiDB-lite"/>
    </source>
</evidence>
<sequence length="72" mass="7544">MPATATPSCLGDVEALTRTQLLLPPPPSDPHTSSCNASNHSLSPHLALSPRREVMSPITVSPPTSPSPHLIK</sequence>
<feature type="region of interest" description="Disordered" evidence="1">
    <location>
        <begin position="21"/>
        <end position="72"/>
    </location>
</feature>
<gene>
    <name evidence="2" type="ORF">Pmani_025571</name>
</gene>
<evidence type="ECO:0000313" key="3">
    <source>
        <dbReference type="Proteomes" id="UP001292094"/>
    </source>
</evidence>
<keyword evidence="3" id="KW-1185">Reference proteome</keyword>
<proteinExistence type="predicted"/>
<dbReference type="Proteomes" id="UP001292094">
    <property type="component" value="Unassembled WGS sequence"/>
</dbReference>
<reference evidence="2" key="1">
    <citation type="submission" date="2023-11" db="EMBL/GenBank/DDBJ databases">
        <title>Genome assemblies of two species of porcelain crab, Petrolisthes cinctipes and Petrolisthes manimaculis (Anomura: Porcellanidae).</title>
        <authorList>
            <person name="Angst P."/>
        </authorList>
    </citation>
    <scope>NUCLEOTIDE SEQUENCE</scope>
    <source>
        <strain evidence="2">PB745_02</strain>
        <tissue evidence="2">Gill</tissue>
    </source>
</reference>
<name>A0AAE1P7N7_9EUCA</name>
<protein>
    <submittedName>
        <fullName evidence="2">Uncharacterized protein</fullName>
    </submittedName>
</protein>
<comment type="caution">
    <text evidence="2">The sequence shown here is derived from an EMBL/GenBank/DDBJ whole genome shotgun (WGS) entry which is preliminary data.</text>
</comment>
<feature type="compositionally biased region" description="Polar residues" evidence="1">
    <location>
        <begin position="30"/>
        <end position="42"/>
    </location>
</feature>
<dbReference type="EMBL" id="JAWZYT010002748">
    <property type="protein sequence ID" value="KAK4302335.1"/>
    <property type="molecule type" value="Genomic_DNA"/>
</dbReference>
<evidence type="ECO:0000313" key="2">
    <source>
        <dbReference type="EMBL" id="KAK4302335.1"/>
    </source>
</evidence>
<dbReference type="AlphaFoldDB" id="A0AAE1P7N7"/>